<evidence type="ECO:0000313" key="3">
    <source>
        <dbReference type="Proteomes" id="UP000199544"/>
    </source>
</evidence>
<dbReference type="EMBL" id="FNHW01000001">
    <property type="protein sequence ID" value="SDM70720.1"/>
    <property type="molecule type" value="Genomic_DNA"/>
</dbReference>
<keyword evidence="1" id="KW-1133">Transmembrane helix</keyword>
<dbReference type="AlphaFoldDB" id="A0A1G9VF34"/>
<keyword evidence="1" id="KW-0812">Transmembrane</keyword>
<evidence type="ECO:0000313" key="2">
    <source>
        <dbReference type="EMBL" id="SDM70720.1"/>
    </source>
</evidence>
<gene>
    <name evidence="2" type="ORF">SAMN04488137_1547</name>
</gene>
<reference evidence="3" key="1">
    <citation type="submission" date="2016-10" db="EMBL/GenBank/DDBJ databases">
        <authorList>
            <person name="Varghese N."/>
            <person name="Submissions S."/>
        </authorList>
    </citation>
    <scope>NUCLEOTIDE SEQUENCE [LARGE SCALE GENOMIC DNA]</scope>
    <source>
        <strain evidence="3">CGMCC 1.6854</strain>
    </source>
</reference>
<sequence length="94" mass="11328">MKLAIFTLKNFFQIQNKLSQSEYSLLETKWKKGNEMRLQEVYFWLLMMIVTTVYSYLYLSPLFTVSFFITGLIMASLVYMAVEIKEEEWDEKQQ</sequence>
<dbReference type="STRING" id="459525.SAMN04488137_1547"/>
<name>A0A1G9VF34_9BACL</name>
<organism evidence="2 3">
    <name type="scientific">Fictibacillus solisalsi</name>
    <dbReference type="NCBI Taxonomy" id="459525"/>
    <lineage>
        <taxon>Bacteria</taxon>
        <taxon>Bacillati</taxon>
        <taxon>Bacillota</taxon>
        <taxon>Bacilli</taxon>
        <taxon>Bacillales</taxon>
        <taxon>Fictibacillaceae</taxon>
        <taxon>Fictibacillus</taxon>
    </lineage>
</organism>
<proteinExistence type="predicted"/>
<dbReference type="OrthoDB" id="2973593at2"/>
<feature type="transmembrane region" description="Helical" evidence="1">
    <location>
        <begin position="41"/>
        <end position="59"/>
    </location>
</feature>
<evidence type="ECO:0000256" key="1">
    <source>
        <dbReference type="SAM" id="Phobius"/>
    </source>
</evidence>
<dbReference type="RefSeq" id="WP_090233675.1">
    <property type="nucleotide sequence ID" value="NZ_FNHW01000001.1"/>
</dbReference>
<protein>
    <submittedName>
        <fullName evidence="2">Uncharacterized protein</fullName>
    </submittedName>
</protein>
<dbReference type="Proteomes" id="UP000199544">
    <property type="component" value="Unassembled WGS sequence"/>
</dbReference>
<accession>A0A1G9VF34</accession>
<keyword evidence="1" id="KW-0472">Membrane</keyword>
<keyword evidence="3" id="KW-1185">Reference proteome</keyword>
<feature type="transmembrane region" description="Helical" evidence="1">
    <location>
        <begin position="65"/>
        <end position="82"/>
    </location>
</feature>